<sequence length="304" mass="33028">MPSHSLSTLIQSGHPHTHELPINGFGTSNERPSFTDGASASSTLSNSSPSAELSLRSDRLATRRQQEAAIIGLRSGLYSAVDSLRPHIDAVLAADTAPPDLRETLDRIELMLAYAQTLARFVQHDIDGCVDHEVLAPPAVREHGFYGTLLSDLCVGLIEGDPTAGSAAKRQLLDYAQRQLAWRLHRRVGDTATENQTCSTFGLRGLHRLIVEVRDYDAEAVLFAVLSHLKPTLCGFGRGAALERPRSFYARLALYRQRYPASVRAGVNALFSGVLDRHYADALDPEGPRNRRAADHCGPTASGA</sequence>
<dbReference type="AlphaFoldDB" id="A0AA37MA82"/>
<proteinExistence type="predicted"/>
<gene>
    <name evidence="2" type="ORF">NBEOAGPD_1695</name>
</gene>
<name>A0AA37MA82_9HYPH</name>
<dbReference type="Proteomes" id="UP001055108">
    <property type="component" value="Unassembled WGS sequence"/>
</dbReference>
<protein>
    <submittedName>
        <fullName evidence="2">Uncharacterized protein</fullName>
    </submittedName>
</protein>
<keyword evidence="3" id="KW-1185">Reference proteome</keyword>
<dbReference type="EMBL" id="BPQM01000032">
    <property type="protein sequence ID" value="GJD78480.1"/>
    <property type="molecule type" value="Genomic_DNA"/>
</dbReference>
<comment type="caution">
    <text evidence="2">The sequence shown here is derived from an EMBL/GenBank/DDBJ whole genome shotgun (WGS) entry which is preliminary data.</text>
</comment>
<feature type="region of interest" description="Disordered" evidence="1">
    <location>
        <begin position="285"/>
        <end position="304"/>
    </location>
</feature>
<reference evidence="2" key="2">
    <citation type="submission" date="2021-08" db="EMBL/GenBank/DDBJ databases">
        <authorList>
            <person name="Tani A."/>
            <person name="Ola A."/>
            <person name="Ogura Y."/>
            <person name="Katsura K."/>
            <person name="Hayashi T."/>
        </authorList>
    </citation>
    <scope>NUCLEOTIDE SEQUENCE</scope>
    <source>
        <strain evidence="2">NBRC 103626</strain>
    </source>
</reference>
<evidence type="ECO:0000256" key="1">
    <source>
        <dbReference type="SAM" id="MobiDB-lite"/>
    </source>
</evidence>
<feature type="compositionally biased region" description="Polar residues" evidence="1">
    <location>
        <begin position="1"/>
        <end position="11"/>
    </location>
</feature>
<reference evidence="2" key="1">
    <citation type="journal article" date="2016" name="Front. Microbiol.">
        <title>Genome Sequence of the Piezophilic, Mesophilic Sulfate-Reducing Bacterium Desulfovibrio indicus J2T.</title>
        <authorList>
            <person name="Cao J."/>
            <person name="Maignien L."/>
            <person name="Shao Z."/>
            <person name="Alain K."/>
            <person name="Jebbar M."/>
        </authorList>
    </citation>
    <scope>NUCLEOTIDE SEQUENCE</scope>
    <source>
        <strain evidence="2">NBRC 103626</strain>
    </source>
</reference>
<dbReference type="RefSeq" id="WP_238302177.1">
    <property type="nucleotide sequence ID" value="NZ_BPQM01000032.1"/>
</dbReference>
<evidence type="ECO:0000313" key="2">
    <source>
        <dbReference type="EMBL" id="GJD78480.1"/>
    </source>
</evidence>
<organism evidence="2 3">
    <name type="scientific">Methylobacterium gregans</name>
    <dbReference type="NCBI Taxonomy" id="374424"/>
    <lineage>
        <taxon>Bacteria</taxon>
        <taxon>Pseudomonadati</taxon>
        <taxon>Pseudomonadota</taxon>
        <taxon>Alphaproteobacteria</taxon>
        <taxon>Hyphomicrobiales</taxon>
        <taxon>Methylobacteriaceae</taxon>
        <taxon>Methylobacterium</taxon>
    </lineage>
</organism>
<feature type="compositionally biased region" description="Low complexity" evidence="1">
    <location>
        <begin position="38"/>
        <end position="54"/>
    </location>
</feature>
<evidence type="ECO:0000313" key="3">
    <source>
        <dbReference type="Proteomes" id="UP001055108"/>
    </source>
</evidence>
<feature type="region of interest" description="Disordered" evidence="1">
    <location>
        <begin position="1"/>
        <end position="59"/>
    </location>
</feature>
<feature type="compositionally biased region" description="Basic and acidic residues" evidence="1">
    <location>
        <begin position="285"/>
        <end position="295"/>
    </location>
</feature>
<accession>A0AA37MA82</accession>